<evidence type="ECO:0000313" key="2">
    <source>
        <dbReference type="Proteomes" id="UP000321567"/>
    </source>
</evidence>
<gene>
    <name evidence="1" type="ORF">ROR02_10950</name>
</gene>
<protein>
    <submittedName>
        <fullName evidence="1">Uncharacterized protein</fullName>
    </submittedName>
</protein>
<reference evidence="1 2" key="1">
    <citation type="submission" date="2019-07" db="EMBL/GenBank/DDBJ databases">
        <title>Whole genome shotgun sequence of Rhodospirillum oryzae NBRC 107573.</title>
        <authorList>
            <person name="Hosoyama A."/>
            <person name="Uohara A."/>
            <person name="Ohji S."/>
            <person name="Ichikawa N."/>
        </authorList>
    </citation>
    <scope>NUCLEOTIDE SEQUENCE [LARGE SCALE GENOMIC DNA]</scope>
    <source>
        <strain evidence="1 2">NBRC 107573</strain>
    </source>
</reference>
<comment type="caution">
    <text evidence="1">The sequence shown here is derived from an EMBL/GenBank/DDBJ whole genome shotgun (WGS) entry which is preliminary data.</text>
</comment>
<organism evidence="1 2">
    <name type="scientific">Pararhodospirillum oryzae</name>
    <dbReference type="NCBI Taxonomy" id="478448"/>
    <lineage>
        <taxon>Bacteria</taxon>
        <taxon>Pseudomonadati</taxon>
        <taxon>Pseudomonadota</taxon>
        <taxon>Alphaproteobacteria</taxon>
        <taxon>Rhodospirillales</taxon>
        <taxon>Rhodospirillaceae</taxon>
        <taxon>Pararhodospirillum</taxon>
    </lineage>
</organism>
<keyword evidence="2" id="KW-1185">Reference proteome</keyword>
<dbReference type="OrthoDB" id="8457063at2"/>
<proteinExistence type="predicted"/>
<sequence length="69" mass="7706">MTTEDLVARRDALQEAIDTGVRECQYADGTRMVYRSTAEMRDALARLNERIGSSVPRVSRIVFSATKGL</sequence>
<accession>A0A512H6A4</accession>
<dbReference type="EMBL" id="BJZO01000022">
    <property type="protein sequence ID" value="GEO80964.1"/>
    <property type="molecule type" value="Genomic_DNA"/>
</dbReference>
<dbReference type="RefSeq" id="WP_147163004.1">
    <property type="nucleotide sequence ID" value="NZ_BJZO01000022.1"/>
</dbReference>
<dbReference type="AlphaFoldDB" id="A0A512H6A4"/>
<dbReference type="NCBIfam" id="NF047331">
    <property type="entry name" value="phage_HTJ"/>
    <property type="match status" value="1"/>
</dbReference>
<name>A0A512H6A4_9PROT</name>
<dbReference type="Proteomes" id="UP000321567">
    <property type="component" value="Unassembled WGS sequence"/>
</dbReference>
<evidence type="ECO:0000313" key="1">
    <source>
        <dbReference type="EMBL" id="GEO80964.1"/>
    </source>
</evidence>